<name>A0ABR4CUF3_9HELO</name>
<dbReference type="Proteomes" id="UP001595075">
    <property type="component" value="Unassembled WGS sequence"/>
</dbReference>
<proteinExistence type="predicted"/>
<gene>
    <name evidence="1" type="ORF">VTL71DRAFT_10906</name>
</gene>
<keyword evidence="2" id="KW-1185">Reference proteome</keyword>
<organism evidence="1 2">
    <name type="scientific">Oculimacula yallundae</name>
    <dbReference type="NCBI Taxonomy" id="86028"/>
    <lineage>
        <taxon>Eukaryota</taxon>
        <taxon>Fungi</taxon>
        <taxon>Dikarya</taxon>
        <taxon>Ascomycota</taxon>
        <taxon>Pezizomycotina</taxon>
        <taxon>Leotiomycetes</taxon>
        <taxon>Helotiales</taxon>
        <taxon>Ploettnerulaceae</taxon>
        <taxon>Oculimacula</taxon>
    </lineage>
</organism>
<evidence type="ECO:0000313" key="1">
    <source>
        <dbReference type="EMBL" id="KAL2073580.1"/>
    </source>
</evidence>
<sequence length="318" mass="36814">MLQSIAHLVVGIILKGVEDDYSLDNHVLNQIEPRHREEDPKLKLFSVIESAIFLTQEMQDEGKPCPTKFLSLLDCTMQKRLYEKPLSPVQRRLAQRGLSWVTEAMYTILEHEAIGILYARPYDLIRTPESKYPYLPSEDDFSFLTITLHLLDYVKHRIVAEPLLGQNSKGRPYFIMLWHTHNGFTRECFGYDKWTPWQSALRVVLGSAVVSDDRVADDEAFGHGMRWNLLEVFRDLLDSKPDVSVVTWHKSWEIPDESYTVSETVAFVFWERIPEETKELLKLVKELADSQGCALYSPEPKLNPYVEEAVAWAKKLTI</sequence>
<reference evidence="1 2" key="1">
    <citation type="journal article" date="2024" name="Commun. Biol.">
        <title>Comparative genomic analysis of thermophilic fungi reveals convergent evolutionary adaptations and gene losses.</title>
        <authorList>
            <person name="Steindorff A.S."/>
            <person name="Aguilar-Pontes M.V."/>
            <person name="Robinson A.J."/>
            <person name="Andreopoulos B."/>
            <person name="LaButti K."/>
            <person name="Kuo A."/>
            <person name="Mondo S."/>
            <person name="Riley R."/>
            <person name="Otillar R."/>
            <person name="Haridas S."/>
            <person name="Lipzen A."/>
            <person name="Grimwood J."/>
            <person name="Schmutz J."/>
            <person name="Clum A."/>
            <person name="Reid I.D."/>
            <person name="Moisan M.C."/>
            <person name="Butler G."/>
            <person name="Nguyen T.T.M."/>
            <person name="Dewar K."/>
            <person name="Conant G."/>
            <person name="Drula E."/>
            <person name="Henrissat B."/>
            <person name="Hansel C."/>
            <person name="Singer S."/>
            <person name="Hutchinson M.I."/>
            <person name="de Vries R.P."/>
            <person name="Natvig D.O."/>
            <person name="Powell A.J."/>
            <person name="Tsang A."/>
            <person name="Grigoriev I.V."/>
        </authorList>
    </citation>
    <scope>NUCLEOTIDE SEQUENCE [LARGE SCALE GENOMIC DNA]</scope>
    <source>
        <strain evidence="1 2">CBS 494.80</strain>
    </source>
</reference>
<comment type="caution">
    <text evidence="1">The sequence shown here is derived from an EMBL/GenBank/DDBJ whole genome shotgun (WGS) entry which is preliminary data.</text>
</comment>
<accession>A0ABR4CUF3</accession>
<evidence type="ECO:0000313" key="2">
    <source>
        <dbReference type="Proteomes" id="UP001595075"/>
    </source>
</evidence>
<dbReference type="EMBL" id="JAZHXI010000003">
    <property type="protein sequence ID" value="KAL2073580.1"/>
    <property type="molecule type" value="Genomic_DNA"/>
</dbReference>
<protein>
    <submittedName>
        <fullName evidence="1">Uncharacterized protein</fullName>
    </submittedName>
</protein>